<protein>
    <submittedName>
        <fullName evidence="2">MSHA biogenesis protein MshD</fullName>
    </submittedName>
</protein>
<gene>
    <name evidence="2" type="ORF">CHH28_00075</name>
</gene>
<dbReference type="EMBL" id="CP022530">
    <property type="protein sequence ID" value="ASP37175.1"/>
    <property type="molecule type" value="Genomic_DNA"/>
</dbReference>
<accession>A0A222FDL4</accession>
<reference evidence="2 3" key="1">
    <citation type="submission" date="2017-07" db="EMBL/GenBank/DDBJ databases">
        <title>Annotated genome sequence of Bacterioplanes sanyensis isolated from Red Sea.</title>
        <authorList>
            <person name="Rehman Z.U."/>
        </authorList>
    </citation>
    <scope>NUCLEOTIDE SEQUENCE [LARGE SCALE GENOMIC DNA]</scope>
    <source>
        <strain evidence="2 3">NV9</strain>
    </source>
</reference>
<dbReference type="InterPro" id="IPR012902">
    <property type="entry name" value="N_methyl_site"/>
</dbReference>
<evidence type="ECO:0000256" key="1">
    <source>
        <dbReference type="SAM" id="Phobius"/>
    </source>
</evidence>
<dbReference type="KEGG" id="bsan:CHH28_00075"/>
<dbReference type="Gene3D" id="3.30.700.10">
    <property type="entry name" value="Glycoprotein, Type 4 Pilin"/>
    <property type="match status" value="1"/>
</dbReference>
<proteinExistence type="predicted"/>
<keyword evidence="1" id="KW-0812">Transmembrane</keyword>
<keyword evidence="1" id="KW-0472">Membrane</keyword>
<dbReference type="Pfam" id="PF07963">
    <property type="entry name" value="N_methyl"/>
    <property type="match status" value="1"/>
</dbReference>
<keyword evidence="3" id="KW-1185">Reference proteome</keyword>
<dbReference type="RefSeq" id="WP_094058393.1">
    <property type="nucleotide sequence ID" value="NZ_CP022530.1"/>
</dbReference>
<dbReference type="NCBIfam" id="TIGR02532">
    <property type="entry name" value="IV_pilin_GFxxxE"/>
    <property type="match status" value="1"/>
</dbReference>
<dbReference type="InterPro" id="IPR045584">
    <property type="entry name" value="Pilin-like"/>
</dbReference>
<dbReference type="PROSITE" id="PS00409">
    <property type="entry name" value="PROKAR_NTER_METHYL"/>
    <property type="match status" value="1"/>
</dbReference>
<organism evidence="2 3">
    <name type="scientific">Bacterioplanes sanyensis</name>
    <dbReference type="NCBI Taxonomy" id="1249553"/>
    <lineage>
        <taxon>Bacteria</taxon>
        <taxon>Pseudomonadati</taxon>
        <taxon>Pseudomonadota</taxon>
        <taxon>Gammaproteobacteria</taxon>
        <taxon>Oceanospirillales</taxon>
        <taxon>Oceanospirillaceae</taxon>
        <taxon>Bacterioplanes</taxon>
    </lineage>
</organism>
<dbReference type="SUPFAM" id="SSF54523">
    <property type="entry name" value="Pili subunits"/>
    <property type="match status" value="1"/>
</dbReference>
<name>A0A222FDL4_9GAMM</name>
<evidence type="ECO:0000313" key="3">
    <source>
        <dbReference type="Proteomes" id="UP000202440"/>
    </source>
</evidence>
<keyword evidence="1" id="KW-1133">Transmembrane helix</keyword>
<feature type="transmembrane region" description="Helical" evidence="1">
    <location>
        <begin position="12"/>
        <end position="36"/>
    </location>
</feature>
<dbReference type="OrthoDB" id="5593857at2"/>
<evidence type="ECO:0000313" key="2">
    <source>
        <dbReference type="EMBL" id="ASP37175.1"/>
    </source>
</evidence>
<dbReference type="Proteomes" id="UP000202440">
    <property type="component" value="Chromosome"/>
</dbReference>
<sequence>MLASKIQRGVTLVELVITIVIISIALVASIASFSVITGRSANAMVQSRALELGQLYLDEILARRFDEGSDPTGIPPYTGACRITDDGESRGQFDDVDDFHNLNDDPPALIDLPADTDYNGYVVDVRVSCDSGVGSNGDAKLITVTVTAPNGSQSRFSVYRGNF</sequence>
<dbReference type="AlphaFoldDB" id="A0A222FDL4"/>